<dbReference type="Pfam" id="PF04024">
    <property type="entry name" value="PspC"/>
    <property type="match status" value="1"/>
</dbReference>
<evidence type="ECO:0000313" key="4">
    <source>
        <dbReference type="Proteomes" id="UP000282971"/>
    </source>
</evidence>
<name>A0A437M4J6_9SPHN</name>
<keyword evidence="1" id="KW-1133">Transmembrane helix</keyword>
<comment type="caution">
    <text evidence="3">The sequence shown here is derived from an EMBL/GenBank/DDBJ whole genome shotgun (WGS) entry which is preliminary data.</text>
</comment>
<dbReference type="AlphaFoldDB" id="A0A437M4J6"/>
<dbReference type="RefSeq" id="WP_127739974.1">
    <property type="nucleotide sequence ID" value="NZ_SACN01000001.1"/>
</dbReference>
<dbReference type="EMBL" id="SACN01000001">
    <property type="protein sequence ID" value="RVT92404.1"/>
    <property type="molecule type" value="Genomic_DNA"/>
</dbReference>
<accession>A0A437M4J6</accession>
<feature type="transmembrane region" description="Helical" evidence="1">
    <location>
        <begin position="42"/>
        <end position="68"/>
    </location>
</feature>
<proteinExistence type="predicted"/>
<dbReference type="OrthoDB" id="7581438at2"/>
<protein>
    <submittedName>
        <fullName evidence="3">PspC domain-containing protein</fullName>
    </submittedName>
</protein>
<dbReference type="Proteomes" id="UP000282971">
    <property type="component" value="Unassembled WGS sequence"/>
</dbReference>
<keyword evidence="4" id="KW-1185">Reference proteome</keyword>
<evidence type="ECO:0000313" key="3">
    <source>
        <dbReference type="EMBL" id="RVT92404.1"/>
    </source>
</evidence>
<dbReference type="InterPro" id="IPR007168">
    <property type="entry name" value="Phageshock_PspC_N"/>
</dbReference>
<gene>
    <name evidence="3" type="ORF">EOD43_00225</name>
</gene>
<organism evidence="3 4">
    <name type="scientific">Sphingomonas crocodyli</name>
    <dbReference type="NCBI Taxonomy" id="1979270"/>
    <lineage>
        <taxon>Bacteria</taxon>
        <taxon>Pseudomonadati</taxon>
        <taxon>Pseudomonadota</taxon>
        <taxon>Alphaproteobacteria</taxon>
        <taxon>Sphingomonadales</taxon>
        <taxon>Sphingomonadaceae</taxon>
        <taxon>Sphingomonas</taxon>
    </lineage>
</organism>
<feature type="domain" description="Phage shock protein PspC N-terminal" evidence="2">
    <location>
        <begin position="22"/>
        <end position="66"/>
    </location>
</feature>
<sequence>MTTGIFEMARANGNYFNRADTMFGVCEGIGSELGINPNILRMAVGVCLLLSPKITIGVYVALGILLFAAYKLMPNRKGAAVVEIGQRSERADDAQELAQAA</sequence>
<keyword evidence="1" id="KW-0812">Transmembrane</keyword>
<evidence type="ECO:0000256" key="1">
    <source>
        <dbReference type="SAM" id="Phobius"/>
    </source>
</evidence>
<keyword evidence="1" id="KW-0472">Membrane</keyword>
<evidence type="ECO:0000259" key="2">
    <source>
        <dbReference type="Pfam" id="PF04024"/>
    </source>
</evidence>
<reference evidence="3 4" key="1">
    <citation type="submission" date="2019-01" db="EMBL/GenBank/DDBJ databases">
        <authorList>
            <person name="Chen W.-M."/>
        </authorList>
    </citation>
    <scope>NUCLEOTIDE SEQUENCE [LARGE SCALE GENOMIC DNA]</scope>
    <source>
        <strain evidence="3 4">CCP-7</strain>
    </source>
</reference>